<dbReference type="SUPFAM" id="SSF102114">
    <property type="entry name" value="Radical SAM enzymes"/>
    <property type="match status" value="1"/>
</dbReference>
<dbReference type="GO" id="GO:0046872">
    <property type="term" value="F:metal ion binding"/>
    <property type="evidence" value="ECO:0007669"/>
    <property type="project" value="UniProtKB-KW"/>
</dbReference>
<dbReference type="InterPro" id="IPR036724">
    <property type="entry name" value="Cobalamin-bd_sf"/>
</dbReference>
<dbReference type="InterPro" id="IPR007197">
    <property type="entry name" value="rSAM"/>
</dbReference>
<dbReference type="EMBL" id="LAZR01014581">
    <property type="protein sequence ID" value="KKM16873.1"/>
    <property type="molecule type" value="Genomic_DNA"/>
</dbReference>
<dbReference type="Gene3D" id="3.80.30.20">
    <property type="entry name" value="tm_1862 like domain"/>
    <property type="match status" value="1"/>
</dbReference>
<evidence type="ECO:0000256" key="5">
    <source>
        <dbReference type="ARBA" id="ARBA00022723"/>
    </source>
</evidence>
<dbReference type="Pfam" id="PF02310">
    <property type="entry name" value="B12-binding"/>
    <property type="match status" value="1"/>
</dbReference>
<dbReference type="InterPro" id="IPR058240">
    <property type="entry name" value="rSAM_sf"/>
</dbReference>
<evidence type="ECO:0000256" key="2">
    <source>
        <dbReference type="ARBA" id="ARBA00022603"/>
    </source>
</evidence>
<evidence type="ECO:0000256" key="3">
    <source>
        <dbReference type="ARBA" id="ARBA00022679"/>
    </source>
</evidence>
<dbReference type="AlphaFoldDB" id="A0A0F9K400"/>
<dbReference type="CDD" id="cd02068">
    <property type="entry name" value="radical_SAM_B12_BD"/>
    <property type="match status" value="1"/>
</dbReference>
<dbReference type="CDD" id="cd01335">
    <property type="entry name" value="Radical_SAM"/>
    <property type="match status" value="1"/>
</dbReference>
<dbReference type="InterPro" id="IPR006158">
    <property type="entry name" value="Cobalamin-bd"/>
</dbReference>
<evidence type="ECO:0000256" key="6">
    <source>
        <dbReference type="ARBA" id="ARBA00023004"/>
    </source>
</evidence>
<dbReference type="Gene3D" id="3.40.50.280">
    <property type="entry name" value="Cobalamin-binding domain"/>
    <property type="match status" value="1"/>
</dbReference>
<evidence type="ECO:0000259" key="8">
    <source>
        <dbReference type="PROSITE" id="PS51332"/>
    </source>
</evidence>
<dbReference type="InterPro" id="IPR051198">
    <property type="entry name" value="BchE-like"/>
</dbReference>
<dbReference type="GO" id="GO:0003824">
    <property type="term" value="F:catalytic activity"/>
    <property type="evidence" value="ECO:0007669"/>
    <property type="project" value="InterPro"/>
</dbReference>
<dbReference type="PANTHER" id="PTHR43409:SF7">
    <property type="entry name" value="BLL1977 PROTEIN"/>
    <property type="match status" value="1"/>
</dbReference>
<comment type="caution">
    <text evidence="10">The sequence shown here is derived from an EMBL/GenBank/DDBJ whole genome shotgun (WGS) entry which is preliminary data.</text>
</comment>
<evidence type="ECO:0000256" key="4">
    <source>
        <dbReference type="ARBA" id="ARBA00022691"/>
    </source>
</evidence>
<dbReference type="PANTHER" id="PTHR43409">
    <property type="entry name" value="ANAEROBIC MAGNESIUM-PROTOPORPHYRIN IX MONOMETHYL ESTER CYCLASE-RELATED"/>
    <property type="match status" value="1"/>
</dbReference>
<gene>
    <name evidence="10" type="ORF">LCGC14_1681420</name>
</gene>
<feature type="domain" description="B12-binding" evidence="8">
    <location>
        <begin position="17"/>
        <end position="147"/>
    </location>
</feature>
<dbReference type="PROSITE" id="PS51918">
    <property type="entry name" value="RADICAL_SAM"/>
    <property type="match status" value="1"/>
</dbReference>
<evidence type="ECO:0000256" key="7">
    <source>
        <dbReference type="ARBA" id="ARBA00023014"/>
    </source>
</evidence>
<evidence type="ECO:0000313" key="10">
    <source>
        <dbReference type="EMBL" id="KKM16873.1"/>
    </source>
</evidence>
<accession>A0A0F9K400</accession>
<keyword evidence="5" id="KW-0479">Metal-binding</keyword>
<reference evidence="10" key="1">
    <citation type="journal article" date="2015" name="Nature">
        <title>Complex archaea that bridge the gap between prokaryotes and eukaryotes.</title>
        <authorList>
            <person name="Spang A."/>
            <person name="Saw J.H."/>
            <person name="Jorgensen S.L."/>
            <person name="Zaremba-Niedzwiedzka K."/>
            <person name="Martijn J."/>
            <person name="Lind A.E."/>
            <person name="van Eijk R."/>
            <person name="Schleper C."/>
            <person name="Guy L."/>
            <person name="Ettema T.J."/>
        </authorList>
    </citation>
    <scope>NUCLEOTIDE SEQUENCE</scope>
</reference>
<dbReference type="GO" id="GO:0031419">
    <property type="term" value="F:cobalamin binding"/>
    <property type="evidence" value="ECO:0007669"/>
    <property type="project" value="InterPro"/>
</dbReference>
<dbReference type="InterPro" id="IPR006638">
    <property type="entry name" value="Elp3/MiaA/NifB-like_rSAM"/>
</dbReference>
<dbReference type="PROSITE" id="PS51332">
    <property type="entry name" value="B12_BINDING"/>
    <property type="match status" value="1"/>
</dbReference>
<sequence>MKLIDKQIQKVALVNPNFITKSITDKFTIPALGLEYLATNILDLAKVKIINAKVRNLNLKEIMKEINDFGPDVVGISCCFTLGINIALRIAKESKKRGYSTILGGWHPSFAYSEILKYFFIDVIVRGEGEITFRELIENKDLEEIKGISYRNNGTIINNPDRPLIKNLNKLPFPARQLRNKKSYFQIFQMPIDVIETSRGCPFKCTFCNIHMFNRGTYRTKDTERVIQELKIISRQKKRKDVVIVDDNFTANMKRVEEICDQIIKEGIKLDLTCQSRIDVIKKNPNVIKKMAKAGFWLFFLGIESFNQKSLNNIQKKVRFRDIVEAIKILHDNDILIIGSLLVGSKLDEDEKDIDLMIKIVKKLRIDFPLYSIMTPLPGTKFRDILIENNYLISSNWSEYNFTTAVNRLNKLSKEKLDSLLFKAYYYGYFKRGWRGTLKKVYKRKGFKYLLNSRKGLSIIKDFLSFFNSIRRMKDKIDSMSPISF</sequence>
<keyword evidence="3" id="KW-0808">Transferase</keyword>
<organism evidence="10">
    <name type="scientific">marine sediment metagenome</name>
    <dbReference type="NCBI Taxonomy" id="412755"/>
    <lineage>
        <taxon>unclassified sequences</taxon>
        <taxon>metagenomes</taxon>
        <taxon>ecological metagenomes</taxon>
    </lineage>
</organism>
<dbReference type="Pfam" id="PF04055">
    <property type="entry name" value="Radical_SAM"/>
    <property type="match status" value="1"/>
</dbReference>
<dbReference type="InterPro" id="IPR023404">
    <property type="entry name" value="rSAM_horseshoe"/>
</dbReference>
<dbReference type="SMART" id="SM00729">
    <property type="entry name" value="Elp3"/>
    <property type="match status" value="1"/>
</dbReference>
<dbReference type="InterPro" id="IPR034466">
    <property type="entry name" value="Methyltransferase_Class_B"/>
</dbReference>
<keyword evidence="4" id="KW-0949">S-adenosyl-L-methionine</keyword>
<dbReference type="SFLD" id="SFLDG01123">
    <property type="entry name" value="methyltransferase_(Class_B)"/>
    <property type="match status" value="1"/>
</dbReference>
<feature type="domain" description="Radical SAM core" evidence="9">
    <location>
        <begin position="187"/>
        <end position="415"/>
    </location>
</feature>
<dbReference type="SFLD" id="SFLDS00029">
    <property type="entry name" value="Radical_SAM"/>
    <property type="match status" value="1"/>
</dbReference>
<proteinExistence type="predicted"/>
<keyword evidence="2" id="KW-0489">Methyltransferase</keyword>
<comment type="cofactor">
    <cofactor evidence="1">
        <name>[4Fe-4S] cluster</name>
        <dbReference type="ChEBI" id="CHEBI:49883"/>
    </cofactor>
</comment>
<evidence type="ECO:0000256" key="1">
    <source>
        <dbReference type="ARBA" id="ARBA00001966"/>
    </source>
</evidence>
<name>A0A0F9K400_9ZZZZ</name>
<keyword evidence="7" id="KW-0411">Iron-sulfur</keyword>
<dbReference type="GO" id="GO:0051539">
    <property type="term" value="F:4 iron, 4 sulfur cluster binding"/>
    <property type="evidence" value="ECO:0007669"/>
    <property type="project" value="UniProtKB-KW"/>
</dbReference>
<evidence type="ECO:0000259" key="9">
    <source>
        <dbReference type="PROSITE" id="PS51918"/>
    </source>
</evidence>
<keyword evidence="6" id="KW-0408">Iron</keyword>
<dbReference type="SFLD" id="SFLDG01082">
    <property type="entry name" value="B12-binding_domain_containing"/>
    <property type="match status" value="1"/>
</dbReference>
<protein>
    <submittedName>
        <fullName evidence="10">Uncharacterized protein</fullName>
    </submittedName>
</protein>
<dbReference type="SUPFAM" id="SSF52242">
    <property type="entry name" value="Cobalamin (vitamin B12)-binding domain"/>
    <property type="match status" value="1"/>
</dbReference>